<dbReference type="InterPro" id="IPR013761">
    <property type="entry name" value="SAM/pointed_sf"/>
</dbReference>
<keyword evidence="2" id="KW-0812">Transmembrane</keyword>
<sequence>MDSPNRAILDISITTCVFVAILLVVTVLKNLLRCYNRKEKQDFGACCFTFGQGEKTLLNSLGDNGFKKDFFERTLKYYGLENCFNTLTDNGIDCLLTFCSTTNREFKKFGINKGLRKKCMLAQKKIKLEQHQLPKTDSQGQQSDENSHGQQQRENANGQQQTDNSQGQQQTENTRDQQSDENSHAQQQRENANGQQQTDNSQGQQREITVDIEMT</sequence>
<feature type="transmembrane region" description="Helical" evidence="2">
    <location>
        <begin position="6"/>
        <end position="28"/>
    </location>
</feature>
<evidence type="ECO:0000256" key="2">
    <source>
        <dbReference type="SAM" id="Phobius"/>
    </source>
</evidence>
<gene>
    <name evidence="4" type="primary">LOC111100073</name>
</gene>
<feature type="compositionally biased region" description="Basic and acidic residues" evidence="1">
    <location>
        <begin position="173"/>
        <end position="183"/>
    </location>
</feature>
<accession>A0A8B8A7F4</accession>
<keyword evidence="2" id="KW-0472">Membrane</keyword>
<dbReference type="GeneID" id="111100073"/>
<dbReference type="KEGG" id="cvn:111100073"/>
<evidence type="ECO:0000313" key="3">
    <source>
        <dbReference type="Proteomes" id="UP000694844"/>
    </source>
</evidence>
<dbReference type="Gene3D" id="1.10.150.50">
    <property type="entry name" value="Transcription Factor, Ets-1"/>
    <property type="match status" value="1"/>
</dbReference>
<feature type="compositionally biased region" description="Polar residues" evidence="1">
    <location>
        <begin position="135"/>
        <end position="144"/>
    </location>
</feature>
<evidence type="ECO:0000256" key="1">
    <source>
        <dbReference type="SAM" id="MobiDB-lite"/>
    </source>
</evidence>
<dbReference type="RefSeq" id="XP_022287381.1">
    <property type="nucleotide sequence ID" value="XM_022431673.1"/>
</dbReference>
<keyword evidence="3" id="KW-1185">Reference proteome</keyword>
<evidence type="ECO:0000313" key="4">
    <source>
        <dbReference type="RefSeq" id="XP_022287381.1"/>
    </source>
</evidence>
<dbReference type="AlphaFoldDB" id="A0A8B8A7F4"/>
<reference evidence="4" key="1">
    <citation type="submission" date="2025-08" db="UniProtKB">
        <authorList>
            <consortium name="RefSeq"/>
        </authorList>
    </citation>
    <scope>IDENTIFICATION</scope>
    <source>
        <tissue evidence="4">Whole sample</tissue>
    </source>
</reference>
<protein>
    <submittedName>
        <fullName evidence="4">Uncharacterized protein LOC111100073</fullName>
    </submittedName>
</protein>
<feature type="compositionally biased region" description="Low complexity" evidence="1">
    <location>
        <begin position="185"/>
        <end position="205"/>
    </location>
</feature>
<dbReference type="Proteomes" id="UP000694844">
    <property type="component" value="Chromosome 6"/>
</dbReference>
<proteinExistence type="predicted"/>
<feature type="region of interest" description="Disordered" evidence="1">
    <location>
        <begin position="130"/>
        <end position="215"/>
    </location>
</feature>
<keyword evidence="2" id="KW-1133">Transmembrane helix</keyword>
<feature type="compositionally biased region" description="Low complexity" evidence="1">
    <location>
        <begin position="149"/>
        <end position="171"/>
    </location>
</feature>
<organism evidence="3 4">
    <name type="scientific">Crassostrea virginica</name>
    <name type="common">Eastern oyster</name>
    <dbReference type="NCBI Taxonomy" id="6565"/>
    <lineage>
        <taxon>Eukaryota</taxon>
        <taxon>Metazoa</taxon>
        <taxon>Spiralia</taxon>
        <taxon>Lophotrochozoa</taxon>
        <taxon>Mollusca</taxon>
        <taxon>Bivalvia</taxon>
        <taxon>Autobranchia</taxon>
        <taxon>Pteriomorphia</taxon>
        <taxon>Ostreida</taxon>
        <taxon>Ostreoidea</taxon>
        <taxon>Ostreidae</taxon>
        <taxon>Crassostrea</taxon>
    </lineage>
</organism>
<name>A0A8B8A7F4_CRAVI</name>